<dbReference type="EMBL" id="PYHP01000025">
    <property type="protein sequence ID" value="PUA39249.1"/>
    <property type="molecule type" value="Genomic_DNA"/>
</dbReference>
<dbReference type="AlphaFoldDB" id="A0A2T6G514"/>
<proteinExistence type="predicted"/>
<dbReference type="Proteomes" id="UP000244184">
    <property type="component" value="Unassembled WGS sequence"/>
</dbReference>
<dbReference type="CDD" id="cd00093">
    <property type="entry name" value="HTH_XRE"/>
    <property type="match status" value="1"/>
</dbReference>
<dbReference type="Pfam" id="PF01381">
    <property type="entry name" value="HTH_3"/>
    <property type="match status" value="1"/>
</dbReference>
<dbReference type="SUPFAM" id="SSF47413">
    <property type="entry name" value="lambda repressor-like DNA-binding domains"/>
    <property type="match status" value="1"/>
</dbReference>
<organism evidence="2 3">
    <name type="scientific">Paenibacillus elgii</name>
    <dbReference type="NCBI Taxonomy" id="189691"/>
    <lineage>
        <taxon>Bacteria</taxon>
        <taxon>Bacillati</taxon>
        <taxon>Bacillota</taxon>
        <taxon>Bacilli</taxon>
        <taxon>Bacillales</taxon>
        <taxon>Paenibacillaceae</taxon>
        <taxon>Paenibacillus</taxon>
    </lineage>
</organism>
<comment type="caution">
    <text evidence="2">The sequence shown here is derived from an EMBL/GenBank/DDBJ whole genome shotgun (WGS) entry which is preliminary data.</text>
</comment>
<dbReference type="SMART" id="SM00530">
    <property type="entry name" value="HTH_XRE"/>
    <property type="match status" value="1"/>
</dbReference>
<gene>
    <name evidence="2" type="ORF">C8Z91_10485</name>
</gene>
<dbReference type="InterPro" id="IPR010982">
    <property type="entry name" value="Lambda_DNA-bd_dom_sf"/>
</dbReference>
<evidence type="ECO:0000313" key="2">
    <source>
        <dbReference type="EMBL" id="PUA39249.1"/>
    </source>
</evidence>
<dbReference type="Gene3D" id="1.10.260.40">
    <property type="entry name" value="lambda repressor-like DNA-binding domains"/>
    <property type="match status" value="1"/>
</dbReference>
<evidence type="ECO:0000259" key="1">
    <source>
        <dbReference type="PROSITE" id="PS50943"/>
    </source>
</evidence>
<dbReference type="InterPro" id="IPR001387">
    <property type="entry name" value="Cro/C1-type_HTH"/>
</dbReference>
<dbReference type="GO" id="GO:0003677">
    <property type="term" value="F:DNA binding"/>
    <property type="evidence" value="ECO:0007669"/>
    <property type="project" value="InterPro"/>
</dbReference>
<evidence type="ECO:0000313" key="3">
    <source>
        <dbReference type="Proteomes" id="UP000244184"/>
    </source>
</evidence>
<sequence>MLFCGKEARKMIPTFDGAVAAYRNKRNWTLEDMAAYKGYSASYHGKIERGEFDPPLKYVINMSNALGFDIYNSLVAHNGRSFRRSVAPPTNAQELSEKEMVDLLNKSQYSISALFKFFAEYCYTENYKSENAGNVTKLCVLTSIPEERILEIANSYNFHYRVSLPDALRICSVLNKRFHEIFAITTTDMADKMAANFAITVENYIEKHREKVRRFSEVDDQLTEDEVKYLEEMLIVYRTLKLRPQDD</sequence>
<accession>A0A2T6G514</accession>
<name>A0A2T6G514_9BACL</name>
<feature type="domain" description="HTH cro/C1-type" evidence="1">
    <location>
        <begin position="19"/>
        <end position="73"/>
    </location>
</feature>
<protein>
    <recommendedName>
        <fullName evidence="1">HTH cro/C1-type domain-containing protein</fullName>
    </recommendedName>
</protein>
<reference evidence="2 3" key="1">
    <citation type="submission" date="2018-03" db="EMBL/GenBank/DDBJ databases">
        <title>Genome sequence of Paenibacillus elgii strain AC13 an antimicrobial compound producing bacteria.</title>
        <authorList>
            <person name="Kurokawa A.S."/>
            <person name="Araujo J.F."/>
            <person name="Costa R.A."/>
            <person name="Ortega D.B."/>
            <person name="Pires A.S."/>
            <person name="Pappas G.J.Jr."/>
            <person name="Franco O.L."/>
            <person name="Barreto C."/>
            <person name="Magalhaes B.S."/>
            <person name="Kruger R.H."/>
        </authorList>
    </citation>
    <scope>NUCLEOTIDE SEQUENCE [LARGE SCALE GENOMIC DNA]</scope>
    <source>
        <strain evidence="2 3">AC13</strain>
    </source>
</reference>
<dbReference type="PROSITE" id="PS50943">
    <property type="entry name" value="HTH_CROC1"/>
    <property type="match status" value="1"/>
</dbReference>